<organism evidence="5 6">
    <name type="scientific">Microbacterium rhizomatis</name>
    <dbReference type="NCBI Taxonomy" id="1631477"/>
    <lineage>
        <taxon>Bacteria</taxon>
        <taxon>Bacillati</taxon>
        <taxon>Actinomycetota</taxon>
        <taxon>Actinomycetes</taxon>
        <taxon>Micrococcales</taxon>
        <taxon>Microbacteriaceae</taxon>
        <taxon>Microbacterium</taxon>
    </lineage>
</organism>
<dbReference type="NCBIfam" id="NF006093">
    <property type="entry name" value="PRK08245.1"/>
    <property type="match status" value="1"/>
</dbReference>
<feature type="region of interest" description="Disordered" evidence="3">
    <location>
        <begin position="254"/>
        <end position="314"/>
    </location>
</feature>
<feature type="binding site" evidence="2">
    <location>
        <position position="433"/>
    </location>
    <ligand>
        <name>substrate</name>
    </ligand>
</feature>
<reference evidence="6" key="1">
    <citation type="submission" date="2019-09" db="EMBL/GenBank/DDBJ databases">
        <title>Mumia zhuanghuii sp. nov. isolated from the intestinal contents of plateau pika (Ochotona curzoniae) in the Qinghai-Tibet plateau of China.</title>
        <authorList>
            <person name="Tian Z."/>
        </authorList>
    </citation>
    <scope>NUCLEOTIDE SEQUENCE [LARGE SCALE GENOMIC DNA]</scope>
    <source>
        <strain evidence="6">JCM 30598</strain>
    </source>
</reference>
<evidence type="ECO:0000313" key="6">
    <source>
        <dbReference type="Proteomes" id="UP000325827"/>
    </source>
</evidence>
<dbReference type="CDD" id="cd16841">
    <property type="entry name" value="RraA_family"/>
    <property type="match status" value="1"/>
</dbReference>
<dbReference type="EMBL" id="VYSA01000001">
    <property type="protein sequence ID" value="KAA9111312.1"/>
    <property type="molecule type" value="Genomic_DNA"/>
</dbReference>
<feature type="compositionally biased region" description="Gly residues" evidence="3">
    <location>
        <begin position="266"/>
        <end position="283"/>
    </location>
</feature>
<dbReference type="SUPFAM" id="SSF56529">
    <property type="entry name" value="FAH"/>
    <property type="match status" value="1"/>
</dbReference>
<accession>A0A5J5J5I8</accession>
<feature type="domain" description="Fumarylacetoacetase-like C-terminal" evidence="4">
    <location>
        <begin position="28"/>
        <end position="232"/>
    </location>
</feature>
<dbReference type="GO" id="GO:0016787">
    <property type="term" value="F:hydrolase activity"/>
    <property type="evidence" value="ECO:0007669"/>
    <property type="project" value="UniProtKB-KW"/>
</dbReference>
<evidence type="ECO:0000256" key="1">
    <source>
        <dbReference type="ARBA" id="ARBA00022723"/>
    </source>
</evidence>
<dbReference type="Gene3D" id="3.90.850.10">
    <property type="entry name" value="Fumarylacetoacetase-like, C-terminal domain"/>
    <property type="match status" value="1"/>
</dbReference>
<gene>
    <name evidence="5" type="ORF">F6B43_06915</name>
</gene>
<dbReference type="Gene3D" id="3.50.30.40">
    <property type="entry name" value="Ribonuclease E inhibitor RraA/RraA-like"/>
    <property type="match status" value="1"/>
</dbReference>
<dbReference type="InterPro" id="IPR036704">
    <property type="entry name" value="RraA/RraA-like_sf"/>
</dbReference>
<name>A0A5J5J5I8_9MICO</name>
<comment type="cofactor">
    <cofactor evidence="2">
        <name>Mg(2+)</name>
        <dbReference type="ChEBI" id="CHEBI:18420"/>
    </cofactor>
</comment>
<keyword evidence="2" id="KW-0460">Magnesium</keyword>
<dbReference type="Pfam" id="PF03737">
    <property type="entry name" value="RraA-like"/>
    <property type="match status" value="1"/>
</dbReference>
<keyword evidence="5" id="KW-0378">Hydrolase</keyword>
<dbReference type="Proteomes" id="UP000325827">
    <property type="component" value="Unassembled WGS sequence"/>
</dbReference>
<evidence type="ECO:0000259" key="4">
    <source>
        <dbReference type="Pfam" id="PF01557"/>
    </source>
</evidence>
<dbReference type="GO" id="GO:0046872">
    <property type="term" value="F:metal ion binding"/>
    <property type="evidence" value="ECO:0007669"/>
    <property type="project" value="UniProtKB-KW"/>
</dbReference>
<dbReference type="InterPro" id="IPR005493">
    <property type="entry name" value="RraA/RraA-like"/>
</dbReference>
<dbReference type="InterPro" id="IPR036663">
    <property type="entry name" value="Fumarylacetoacetase_C_sf"/>
</dbReference>
<feature type="binding site" evidence="2">
    <location>
        <position position="434"/>
    </location>
    <ligand>
        <name>Mg(2+)</name>
        <dbReference type="ChEBI" id="CHEBI:18420"/>
    </ligand>
</feature>
<dbReference type="Pfam" id="PF01557">
    <property type="entry name" value="FAA_hydrolase"/>
    <property type="match status" value="1"/>
</dbReference>
<dbReference type="NCBIfam" id="NF009399">
    <property type="entry name" value="PRK12764.1"/>
    <property type="match status" value="1"/>
</dbReference>
<evidence type="ECO:0000313" key="5">
    <source>
        <dbReference type="EMBL" id="KAA9111312.1"/>
    </source>
</evidence>
<keyword evidence="1 2" id="KW-0479">Metal-binding</keyword>
<dbReference type="PANTHER" id="PTHR11820">
    <property type="entry name" value="ACYLPYRUVASE"/>
    <property type="match status" value="1"/>
</dbReference>
<sequence length="562" mass="57197">MTDTTTAGPEGSDAVDPRFCALPGRPGKIIAVHLNYASRADQRGKRPGVPSYFLKPSSSVAASGGTVERPDGTELLAFEGEIALVIGAPARHVGLATAWEHVAALTASNDLGLYDLRASDKGSNVRSKGGDGFTPIGPELIDARTVDPAALRVRTWVNGELFQDDTTAGLLFPLPQIVADLSQHFTLEPGDVILAGTPAGSSVIVPGDVVEVEVDAPTAPGAPTSGRLVTTVVAGAAAFDPALGALPAADDAQRADAWGSREAAGLGPGPDGGGPDAGFGPEAGRGSATDRQTAGPGGPFLPASNPQAPKSPGALASDLREKLVATPVAALSAQLRRRGLNNVTIDGVRPTHPGAKLVGVATTLRFVPNREDLFESHGGGHNAQKRAFDGVREGEVIVIEARGETGSGTLGDILALRARARGAAGIVTDGGVRDIEAIAAIDLPVYSRGAHPAVLGRKHVPWDVGLTIACGGAAVQPGDVIVGDADGVIVIPPGLAEEIVDDALAQEEEDAWIADQVAAGHPVEGLFPMNATWRARFEARALAAEQAANDEAEQAAGEDAAG</sequence>
<comment type="caution">
    <text evidence="5">The sequence shown here is derived from an EMBL/GenBank/DDBJ whole genome shotgun (WGS) entry which is preliminary data.</text>
</comment>
<evidence type="ECO:0000256" key="3">
    <source>
        <dbReference type="SAM" id="MobiDB-lite"/>
    </source>
</evidence>
<protein>
    <submittedName>
        <fullName evidence="5">Fumarylacetoacetate hydrolase family protein</fullName>
    </submittedName>
</protein>
<dbReference type="RefSeq" id="WP_150448081.1">
    <property type="nucleotide sequence ID" value="NZ_VYSA01000001.1"/>
</dbReference>
<evidence type="ECO:0000256" key="2">
    <source>
        <dbReference type="PIRSR" id="PIRSR605493-1"/>
    </source>
</evidence>
<feature type="binding site" evidence="2">
    <location>
        <begin position="411"/>
        <end position="414"/>
    </location>
    <ligand>
        <name>substrate</name>
    </ligand>
</feature>
<dbReference type="InterPro" id="IPR011234">
    <property type="entry name" value="Fumarylacetoacetase-like_C"/>
</dbReference>
<dbReference type="SUPFAM" id="SSF89562">
    <property type="entry name" value="RraA-like"/>
    <property type="match status" value="1"/>
</dbReference>
<dbReference type="AlphaFoldDB" id="A0A5J5J5I8"/>
<dbReference type="OrthoDB" id="9805307at2"/>
<keyword evidence="6" id="KW-1185">Reference proteome</keyword>
<dbReference type="PANTHER" id="PTHR11820:SF112">
    <property type="entry name" value="FUMARYLACETOACETATE HYDROLASE FAMILY PROTEIN (AFU_ORTHOLOGUE AFUA_1G02370)-RELATED"/>
    <property type="match status" value="1"/>
</dbReference>
<proteinExistence type="predicted"/>